<dbReference type="AlphaFoldDB" id="A0A2T3JHB8"/>
<protein>
    <submittedName>
        <fullName evidence="1">Uncharacterized protein</fullName>
    </submittedName>
</protein>
<accession>A0A2T3JHB8</accession>
<evidence type="ECO:0000313" key="2">
    <source>
        <dbReference type="Proteomes" id="UP000240987"/>
    </source>
</evidence>
<reference evidence="1 2" key="1">
    <citation type="submission" date="2018-01" db="EMBL/GenBank/DDBJ databases">
        <title>Whole genome sequencing of Histamine producing bacteria.</title>
        <authorList>
            <person name="Butler K."/>
        </authorList>
    </citation>
    <scope>NUCLEOTIDE SEQUENCE [LARGE SCALE GENOMIC DNA]</scope>
    <source>
        <strain evidence="1 2">JCM 12947</strain>
    </source>
</reference>
<gene>
    <name evidence="1" type="ORF">C9J12_12095</name>
</gene>
<dbReference type="Proteomes" id="UP000240987">
    <property type="component" value="Unassembled WGS sequence"/>
</dbReference>
<proteinExistence type="predicted"/>
<name>A0A2T3JHB8_9GAMM</name>
<keyword evidence="2" id="KW-1185">Reference proteome</keyword>
<organism evidence="1 2">
    <name type="scientific">Photobacterium frigidiphilum</name>
    <dbReference type="NCBI Taxonomy" id="264736"/>
    <lineage>
        <taxon>Bacteria</taxon>
        <taxon>Pseudomonadati</taxon>
        <taxon>Pseudomonadota</taxon>
        <taxon>Gammaproteobacteria</taxon>
        <taxon>Vibrionales</taxon>
        <taxon>Vibrionaceae</taxon>
        <taxon>Photobacterium</taxon>
    </lineage>
</organism>
<comment type="caution">
    <text evidence="1">The sequence shown here is derived from an EMBL/GenBank/DDBJ whole genome shotgun (WGS) entry which is preliminary data.</text>
</comment>
<dbReference type="EMBL" id="PYMJ01000010">
    <property type="protein sequence ID" value="PSU48348.1"/>
    <property type="molecule type" value="Genomic_DNA"/>
</dbReference>
<evidence type="ECO:0000313" key="1">
    <source>
        <dbReference type="EMBL" id="PSU48348.1"/>
    </source>
</evidence>
<sequence length="60" mass="7165">MRRIIHHFDKTPDALLTDILTQQEVGLLYRYISLPVMRSSQLLNRVFYPWTNKIGSIQNY</sequence>